<feature type="compositionally biased region" description="Polar residues" evidence="1">
    <location>
        <begin position="190"/>
        <end position="202"/>
    </location>
</feature>
<sequence>MAKSKNRGPKPMAASSAASSPQTTSALGNNPFLGYKIRVLLHDLRSMSKDRASEQRTLATTDALYISGPYFTPEEVTCVKNAVIDHEIPSIEDNEYGDNGEQDDEPSRYKAATGISHPATVETAIHTRMARFLDKRKASGDARPCGPHDIAPLYEAVFGIQQDEMRNEKFLARLQRQGLPRIEDGPTAAGSKSTTKQQKARK</sequence>
<dbReference type="InParanoid" id="W3XLU2"/>
<dbReference type="KEGG" id="pfy:PFICI_00797"/>
<dbReference type="eggNOG" id="ENOG502SVEJ">
    <property type="taxonomic scope" value="Eukaryota"/>
</dbReference>
<keyword evidence="3" id="KW-1185">Reference proteome</keyword>
<dbReference type="OrthoDB" id="2740448at2759"/>
<evidence type="ECO:0000313" key="2">
    <source>
        <dbReference type="EMBL" id="ETS86969.1"/>
    </source>
</evidence>
<accession>W3XLU2</accession>
<feature type="region of interest" description="Disordered" evidence="1">
    <location>
        <begin position="1"/>
        <end position="27"/>
    </location>
</feature>
<dbReference type="EMBL" id="KI912109">
    <property type="protein sequence ID" value="ETS86969.1"/>
    <property type="molecule type" value="Genomic_DNA"/>
</dbReference>
<dbReference type="RefSeq" id="XP_007827569.1">
    <property type="nucleotide sequence ID" value="XM_007829378.1"/>
</dbReference>
<proteinExistence type="predicted"/>
<name>W3XLU2_PESFW</name>
<evidence type="ECO:0000313" key="3">
    <source>
        <dbReference type="Proteomes" id="UP000030651"/>
    </source>
</evidence>
<dbReference type="AlphaFoldDB" id="W3XLU2"/>
<dbReference type="GeneID" id="19265810"/>
<dbReference type="HOGENOM" id="CLU_091801_1_1_1"/>
<dbReference type="Proteomes" id="UP000030651">
    <property type="component" value="Unassembled WGS sequence"/>
</dbReference>
<reference evidence="3" key="1">
    <citation type="journal article" date="2015" name="BMC Genomics">
        <title>Genomic and transcriptomic analysis of the endophytic fungus Pestalotiopsis fici reveals its lifestyle and high potential for synthesis of natural products.</title>
        <authorList>
            <person name="Wang X."/>
            <person name="Zhang X."/>
            <person name="Liu L."/>
            <person name="Xiang M."/>
            <person name="Wang W."/>
            <person name="Sun X."/>
            <person name="Che Y."/>
            <person name="Guo L."/>
            <person name="Liu G."/>
            <person name="Guo L."/>
            <person name="Wang C."/>
            <person name="Yin W.B."/>
            <person name="Stadler M."/>
            <person name="Zhang X."/>
            <person name="Liu X."/>
        </authorList>
    </citation>
    <scope>NUCLEOTIDE SEQUENCE [LARGE SCALE GENOMIC DNA]</scope>
    <source>
        <strain evidence="3">W106-1 / CGMCC3.15140</strain>
    </source>
</reference>
<protein>
    <submittedName>
        <fullName evidence="2">Uncharacterized protein</fullName>
    </submittedName>
</protein>
<gene>
    <name evidence="2" type="ORF">PFICI_00797</name>
</gene>
<dbReference type="OMA" id="FRICAAH"/>
<organism evidence="2 3">
    <name type="scientific">Pestalotiopsis fici (strain W106-1 / CGMCC3.15140)</name>
    <dbReference type="NCBI Taxonomy" id="1229662"/>
    <lineage>
        <taxon>Eukaryota</taxon>
        <taxon>Fungi</taxon>
        <taxon>Dikarya</taxon>
        <taxon>Ascomycota</taxon>
        <taxon>Pezizomycotina</taxon>
        <taxon>Sordariomycetes</taxon>
        <taxon>Xylariomycetidae</taxon>
        <taxon>Amphisphaeriales</taxon>
        <taxon>Sporocadaceae</taxon>
        <taxon>Pestalotiopsis</taxon>
    </lineage>
</organism>
<feature type="region of interest" description="Disordered" evidence="1">
    <location>
        <begin position="177"/>
        <end position="202"/>
    </location>
</feature>
<evidence type="ECO:0000256" key="1">
    <source>
        <dbReference type="SAM" id="MobiDB-lite"/>
    </source>
</evidence>